<dbReference type="GO" id="GO:0046872">
    <property type="term" value="F:metal ion binding"/>
    <property type="evidence" value="ECO:0007669"/>
    <property type="project" value="UniProtKB-UniRule"/>
</dbReference>
<evidence type="ECO:0000256" key="12">
    <source>
        <dbReference type="ARBA" id="ARBA00033996"/>
    </source>
</evidence>
<evidence type="ECO:0000256" key="9">
    <source>
        <dbReference type="ARBA" id="ARBA00023118"/>
    </source>
</evidence>
<dbReference type="InterPro" id="IPR002729">
    <property type="entry name" value="CRISPR-assoc_Cas1"/>
</dbReference>
<comment type="subunit">
    <text evidence="13">Homodimer, forms a heterotetramer with a Cas2 homodimer.</text>
</comment>
<dbReference type="Gene3D" id="3.100.10.20">
    <property type="entry name" value="CRISPR-associated endonuclease Cas1, N-terminal domain"/>
    <property type="match status" value="1"/>
</dbReference>
<comment type="catalytic activity">
    <reaction evidence="12">
        <text>exonucleolytic cleavage in the 5'- to 3'-direction to yield nucleoside 3'-phosphates.</text>
        <dbReference type="EC" id="3.1.12.1"/>
    </reaction>
</comment>
<evidence type="ECO:0000256" key="3">
    <source>
        <dbReference type="ARBA" id="ARBA00022759"/>
    </source>
</evidence>
<accession>A0A1N5W397</accession>
<dbReference type="Gene3D" id="1.20.120.920">
    <property type="entry name" value="CRISPR-associated endonuclease Cas1, C-terminal domain"/>
    <property type="match status" value="1"/>
</dbReference>
<dbReference type="GeneID" id="41588880"/>
<dbReference type="Gene3D" id="3.90.320.10">
    <property type="match status" value="1"/>
</dbReference>
<evidence type="ECO:0000256" key="7">
    <source>
        <dbReference type="ARBA" id="ARBA00023004"/>
    </source>
</evidence>
<feature type="binding site" evidence="13">
    <location>
        <position position="469"/>
    </location>
    <ligand>
        <name>Mn(2+)</name>
        <dbReference type="ChEBI" id="CHEBI:29035"/>
    </ligand>
</feature>
<keyword evidence="2 13" id="KW-0479">Metal-binding</keyword>
<evidence type="ECO:0000256" key="8">
    <source>
        <dbReference type="ARBA" id="ARBA00023014"/>
    </source>
</evidence>
<dbReference type="InterPro" id="IPR042206">
    <property type="entry name" value="CRISPR-assoc_Cas1_C"/>
</dbReference>
<dbReference type="GO" id="GO:0003677">
    <property type="term" value="F:DNA binding"/>
    <property type="evidence" value="ECO:0007669"/>
    <property type="project" value="UniProtKB-KW"/>
</dbReference>
<keyword evidence="7" id="KW-0408">Iron</keyword>
<dbReference type="InterPro" id="IPR022765">
    <property type="entry name" value="Dna2/Cas4_DUF83"/>
</dbReference>
<dbReference type="NCBIfam" id="TIGR00372">
    <property type="entry name" value="cas4"/>
    <property type="match status" value="1"/>
</dbReference>
<comment type="function">
    <text evidence="13">CRISPR (clustered regularly interspaced short palindromic repeat), is an adaptive immune system that provides protection against mobile genetic elements (viruses, transposable elements and conjugative plasmids). CRISPR clusters contain spacers, sequences complementary to antecedent mobile elements, and target invading nucleic acids. CRISPR clusters are transcribed and processed into CRISPR RNA (crRNA). Acts as a dsDNA endonuclease. Involved in the integration of spacer DNA into the CRISPR cassette.</text>
</comment>
<feature type="binding site" evidence="13">
    <location>
        <position position="454"/>
    </location>
    <ligand>
        <name>Mn(2+)</name>
        <dbReference type="ChEBI" id="CHEBI:29035"/>
    </ligand>
</feature>
<keyword evidence="6 13" id="KW-0460">Magnesium</keyword>
<dbReference type="NCBIfam" id="TIGR00287">
    <property type="entry name" value="cas1"/>
    <property type="match status" value="1"/>
</dbReference>
<name>A0A1N5W397_9ARCH</name>
<keyword evidence="3 13" id="KW-0255">Endonuclease</keyword>
<dbReference type="GO" id="GO:0004527">
    <property type="term" value="F:exonuclease activity"/>
    <property type="evidence" value="ECO:0007669"/>
    <property type="project" value="UniProtKB-KW"/>
</dbReference>
<dbReference type="HAMAP" id="MF_01470">
    <property type="entry name" value="Cas1"/>
    <property type="match status" value="1"/>
</dbReference>
<feature type="domain" description="DUF83" evidence="14">
    <location>
        <begin position="17"/>
        <end position="202"/>
    </location>
</feature>
<dbReference type="GO" id="GO:0051536">
    <property type="term" value="F:iron-sulfur cluster binding"/>
    <property type="evidence" value="ECO:0007669"/>
    <property type="project" value="UniProtKB-KW"/>
</dbReference>
<keyword evidence="10 13" id="KW-0238">DNA-binding</keyword>
<dbReference type="InterPro" id="IPR013343">
    <property type="entry name" value="CRISPR-assoc_prot_Cas4"/>
</dbReference>
<keyword evidence="4 13" id="KW-0378">Hydrolase</keyword>
<dbReference type="EC" id="3.1.-.-" evidence="13"/>
<dbReference type="AlphaFoldDB" id="A0A1N5W397"/>
<gene>
    <name evidence="13" type="primary">cas1</name>
    <name evidence="15" type="ORF">CSP5_1638</name>
</gene>
<dbReference type="InterPro" id="IPR050646">
    <property type="entry name" value="Cas1"/>
</dbReference>
<evidence type="ECO:0000256" key="2">
    <source>
        <dbReference type="ARBA" id="ARBA00022723"/>
    </source>
</evidence>
<evidence type="ECO:0000256" key="13">
    <source>
        <dbReference type="HAMAP-Rule" id="MF_01470"/>
    </source>
</evidence>
<dbReference type="PANTHER" id="PTHR34353">
    <property type="entry name" value="CRISPR-ASSOCIATED ENDONUCLEASE CAS1 1"/>
    <property type="match status" value="1"/>
</dbReference>
<evidence type="ECO:0000256" key="11">
    <source>
        <dbReference type="ARBA" id="ARBA00023211"/>
    </source>
</evidence>
<dbReference type="InterPro" id="IPR042211">
    <property type="entry name" value="CRISPR-assoc_Cas1_N"/>
</dbReference>
<organism evidence="15 16">
    <name type="scientific">Cuniculiplasma divulgatum</name>
    <dbReference type="NCBI Taxonomy" id="1673428"/>
    <lineage>
        <taxon>Archaea</taxon>
        <taxon>Methanobacteriati</taxon>
        <taxon>Thermoplasmatota</taxon>
        <taxon>Thermoplasmata</taxon>
        <taxon>Thermoplasmatales</taxon>
        <taxon>Cuniculiplasmataceae</taxon>
        <taxon>Cuniculiplasma</taxon>
    </lineage>
</organism>
<reference evidence="15 16" key="1">
    <citation type="submission" date="2016-04" db="EMBL/GenBank/DDBJ databases">
        <authorList>
            <person name="Evans L.H."/>
            <person name="Alamgir A."/>
            <person name="Owens N."/>
            <person name="Weber N.D."/>
            <person name="Virtaneva K."/>
            <person name="Barbian K."/>
            <person name="Babar A."/>
            <person name="Rosenke K."/>
        </authorList>
    </citation>
    <scope>NUCLEOTIDE SEQUENCE [LARGE SCALE GENOMIC DNA]</scope>
    <source>
        <strain evidence="16">S5(T) (JCM 30642 \VKM B-2941)</strain>
    </source>
</reference>
<dbReference type="Pfam" id="PF01930">
    <property type="entry name" value="Cas_Cas4"/>
    <property type="match status" value="1"/>
</dbReference>
<dbReference type="EMBL" id="LT671858">
    <property type="protein sequence ID" value="SIM79694.1"/>
    <property type="molecule type" value="Genomic_DNA"/>
</dbReference>
<dbReference type="PANTHER" id="PTHR34353:SF2">
    <property type="entry name" value="CRISPR-ASSOCIATED ENDONUCLEASE CAS1 1"/>
    <property type="match status" value="1"/>
</dbReference>
<evidence type="ECO:0000256" key="5">
    <source>
        <dbReference type="ARBA" id="ARBA00022839"/>
    </source>
</evidence>
<protein>
    <recommendedName>
        <fullName evidence="13">CRISPR-associated endonuclease Cas1</fullName>
        <ecNumber evidence="13">3.1.-.-</ecNumber>
    </recommendedName>
</protein>
<dbReference type="GO" id="GO:0043571">
    <property type="term" value="P:maintenance of CRISPR repeat elements"/>
    <property type="evidence" value="ECO:0007669"/>
    <property type="project" value="UniProtKB-UniRule"/>
</dbReference>
<evidence type="ECO:0000256" key="4">
    <source>
        <dbReference type="ARBA" id="ARBA00022801"/>
    </source>
</evidence>
<keyword evidence="1 13" id="KW-0540">Nuclease</keyword>
<evidence type="ECO:0000256" key="6">
    <source>
        <dbReference type="ARBA" id="ARBA00022842"/>
    </source>
</evidence>
<evidence type="ECO:0000313" key="16">
    <source>
        <dbReference type="Proteomes" id="UP000195607"/>
    </source>
</evidence>
<evidence type="ECO:0000256" key="1">
    <source>
        <dbReference type="ARBA" id="ARBA00022722"/>
    </source>
</evidence>
<dbReference type="GO" id="GO:0004519">
    <property type="term" value="F:endonuclease activity"/>
    <property type="evidence" value="ECO:0007669"/>
    <property type="project" value="UniProtKB-UniRule"/>
</dbReference>
<evidence type="ECO:0000313" key="15">
    <source>
        <dbReference type="EMBL" id="SIM79694.1"/>
    </source>
</evidence>
<proteinExistence type="inferred from homology"/>
<evidence type="ECO:0000259" key="14">
    <source>
        <dbReference type="Pfam" id="PF01930"/>
    </source>
</evidence>
<feature type="binding site" evidence="13">
    <location>
        <position position="384"/>
    </location>
    <ligand>
        <name>Mn(2+)</name>
        <dbReference type="ChEBI" id="CHEBI:29035"/>
    </ligand>
</feature>
<dbReference type="CDD" id="cd09634">
    <property type="entry name" value="Cas1_I-II-III"/>
    <property type="match status" value="1"/>
</dbReference>
<comment type="cofactor">
    <cofactor evidence="13">
        <name>Mg(2+)</name>
        <dbReference type="ChEBI" id="CHEBI:18420"/>
    </cofactor>
    <cofactor evidence="13">
        <name>Mn(2+)</name>
        <dbReference type="ChEBI" id="CHEBI:29035"/>
    </cofactor>
</comment>
<keyword evidence="5" id="KW-0269">Exonuclease</keyword>
<dbReference type="RefSeq" id="WP_148690063.1">
    <property type="nucleotide sequence ID" value="NZ_LT671858.1"/>
</dbReference>
<dbReference type="Pfam" id="PF01867">
    <property type="entry name" value="Cas_Cas1"/>
    <property type="match status" value="1"/>
</dbReference>
<comment type="similarity">
    <text evidence="13">Belongs to the CRISPR-associated endonuclease Cas1 family.</text>
</comment>
<evidence type="ECO:0000256" key="10">
    <source>
        <dbReference type="ARBA" id="ARBA00023125"/>
    </source>
</evidence>
<keyword evidence="8" id="KW-0411">Iron-sulfur</keyword>
<keyword evidence="9 13" id="KW-0051">Antiviral defense</keyword>
<dbReference type="GO" id="GO:0051607">
    <property type="term" value="P:defense response to virus"/>
    <property type="evidence" value="ECO:0007669"/>
    <property type="project" value="UniProtKB-UniRule"/>
</dbReference>
<sequence>MTGSNEEENIDYIPLRMINEFVYCPRLFYLEYVEGYFEDSSDTIEGRIKHQRVDKESGELPDSDQFSNANDRIHATSVTLSSEIEQIVAKIDLIEGNGGEVRPVEYKKGRPNESNGGIWDSDKLQVTVQAMILIENGYKCSEATVYYAESNKKINLKIDDATIEWAKNIIKQARDLKTKKIIPDPLVDSPKCIKCSLVSICLPDETLSLKMEKSEKSGDEIRRLFPARSDSYPFYVGEQGAYISKKGEELVAKKDNVTIGSYRIMEISSVSIFGNVQISTQAIKELCNRNIPICYFSSGGWFTGMTNGISGNNIDLRIKQFDTASQNEKSLEIAKGFITGKIKNSRTMLRRNGKDIKSETLENLSELSRKILTSKNLGELLGIEGLAARIYFSNFTKMLKSSENHADFNFNSRNRRPPKDPVNAILSYLYSILAKDMTIIAATVGFDPYLGFLHKPKYGKPALALDLMEEFRPIICDSVVITALNSNEINKDDFIRRGNSVALTSNGRKKTIRAYERRLDDLISHPLFKYSVSYRRVFEVQARMLARYLNGEIKHYPVFTTR</sequence>
<dbReference type="Proteomes" id="UP000195607">
    <property type="component" value="Chromosome I"/>
</dbReference>
<dbReference type="InterPro" id="IPR011604">
    <property type="entry name" value="PDDEXK-like_dom_sf"/>
</dbReference>
<keyword evidence="11 13" id="KW-0464">Manganese</keyword>